<feature type="compositionally biased region" description="Low complexity" evidence="3">
    <location>
        <begin position="16"/>
        <end position="61"/>
    </location>
</feature>
<comment type="similarity">
    <text evidence="1">Belongs to the BLOC1S1 family.</text>
</comment>
<dbReference type="PANTHER" id="PTHR13073">
    <property type="entry name" value="BLOC-1 COMPLEX SUBUNIT 1"/>
    <property type="match status" value="1"/>
</dbReference>
<protein>
    <recommendedName>
        <fullName evidence="2">Biogenesis of lysosome-related organelles complex 1 subunit 1</fullName>
    </recommendedName>
</protein>
<organism evidence="4 5">
    <name type="scientific">Podospora appendiculata</name>
    <dbReference type="NCBI Taxonomy" id="314037"/>
    <lineage>
        <taxon>Eukaryota</taxon>
        <taxon>Fungi</taxon>
        <taxon>Dikarya</taxon>
        <taxon>Ascomycota</taxon>
        <taxon>Pezizomycotina</taxon>
        <taxon>Sordariomycetes</taxon>
        <taxon>Sordariomycetidae</taxon>
        <taxon>Sordariales</taxon>
        <taxon>Podosporaceae</taxon>
        <taxon>Podospora</taxon>
    </lineage>
</organism>
<evidence type="ECO:0000313" key="5">
    <source>
        <dbReference type="Proteomes" id="UP001270362"/>
    </source>
</evidence>
<reference evidence="4" key="1">
    <citation type="journal article" date="2023" name="Mol. Phylogenet. Evol.">
        <title>Genome-scale phylogeny and comparative genomics of the fungal order Sordariales.</title>
        <authorList>
            <person name="Hensen N."/>
            <person name="Bonometti L."/>
            <person name="Westerberg I."/>
            <person name="Brannstrom I.O."/>
            <person name="Guillou S."/>
            <person name="Cros-Aarteil S."/>
            <person name="Calhoun S."/>
            <person name="Haridas S."/>
            <person name="Kuo A."/>
            <person name="Mondo S."/>
            <person name="Pangilinan J."/>
            <person name="Riley R."/>
            <person name="LaButti K."/>
            <person name="Andreopoulos B."/>
            <person name="Lipzen A."/>
            <person name="Chen C."/>
            <person name="Yan M."/>
            <person name="Daum C."/>
            <person name="Ng V."/>
            <person name="Clum A."/>
            <person name="Steindorff A."/>
            <person name="Ohm R.A."/>
            <person name="Martin F."/>
            <person name="Silar P."/>
            <person name="Natvig D.O."/>
            <person name="Lalanne C."/>
            <person name="Gautier V."/>
            <person name="Ament-Velasquez S.L."/>
            <person name="Kruys A."/>
            <person name="Hutchinson M.I."/>
            <person name="Powell A.J."/>
            <person name="Barry K."/>
            <person name="Miller A.N."/>
            <person name="Grigoriev I.V."/>
            <person name="Debuchy R."/>
            <person name="Gladieux P."/>
            <person name="Hiltunen Thoren M."/>
            <person name="Johannesson H."/>
        </authorList>
    </citation>
    <scope>NUCLEOTIDE SEQUENCE</scope>
    <source>
        <strain evidence="4">CBS 314.62</strain>
    </source>
</reference>
<evidence type="ECO:0000256" key="3">
    <source>
        <dbReference type="SAM" id="MobiDB-lite"/>
    </source>
</evidence>
<feature type="region of interest" description="Disordered" evidence="3">
    <location>
        <begin position="1"/>
        <end position="71"/>
    </location>
</feature>
<feature type="compositionally biased region" description="Pro residues" evidence="3">
    <location>
        <begin position="1"/>
        <end position="15"/>
    </location>
</feature>
<comment type="caution">
    <text evidence="4">The sequence shown here is derived from an EMBL/GenBank/DDBJ whole genome shotgun (WGS) entry which is preliminary data.</text>
</comment>
<dbReference type="Proteomes" id="UP001270362">
    <property type="component" value="Unassembled WGS sequence"/>
</dbReference>
<feature type="region of interest" description="Disordered" evidence="3">
    <location>
        <begin position="207"/>
        <end position="369"/>
    </location>
</feature>
<sequence length="369" mass="37909">MLPPMPSSIPPPQPSPASVTSTTAGGTSASASASASASVSGSSSVSPPPFSSSTATSSVSSHPPPGHMNPLLHISAALSRSSSTTTTTTSAAAAATRAHINPTLPSPSTQRQIDEARNAVVASIGNMLDRELHGRGELLHANNAAIEKQERELARTLDAFRKDNDKLAKLAAEHTKKIKEVGNVQNWAEMLEREFLIVEETLRLVREGSDSGSGSEWSGSWSGSEDGEGRDGEGDIGMSDEGLRAEGDKGKDVDLMEGVEAESRKDGGQGSSEAGRTGPLPLVEDQASASHLDDMMDRGSVIAPKETSGSVAIPGPSKASQKQVGPGDPMEVEPGPVSSTSDVQLAPDSVPLLDSPQLDAVDGSTHAAG</sequence>
<evidence type="ECO:0000256" key="1">
    <source>
        <dbReference type="ARBA" id="ARBA00007133"/>
    </source>
</evidence>
<dbReference type="GO" id="GO:0016197">
    <property type="term" value="P:endosomal transport"/>
    <property type="evidence" value="ECO:0007669"/>
    <property type="project" value="TreeGrafter"/>
</dbReference>
<dbReference type="AlphaFoldDB" id="A0AAE1C8W9"/>
<evidence type="ECO:0000256" key="2">
    <source>
        <dbReference type="ARBA" id="ARBA00019577"/>
    </source>
</evidence>
<dbReference type="InterPro" id="IPR009395">
    <property type="entry name" value="BLOC1S1"/>
</dbReference>
<evidence type="ECO:0000313" key="4">
    <source>
        <dbReference type="EMBL" id="KAK3683458.1"/>
    </source>
</evidence>
<feature type="compositionally biased region" description="Low complexity" evidence="3">
    <location>
        <begin position="210"/>
        <end position="224"/>
    </location>
</feature>
<accession>A0AAE1C8W9</accession>
<feature type="compositionally biased region" description="Basic and acidic residues" evidence="3">
    <location>
        <begin position="241"/>
        <end position="254"/>
    </location>
</feature>
<gene>
    <name evidence="4" type="ORF">B0T22DRAFT_247718</name>
</gene>
<name>A0AAE1C8W9_9PEZI</name>
<dbReference type="Pfam" id="PF06320">
    <property type="entry name" value="GCN5L1"/>
    <property type="match status" value="1"/>
</dbReference>
<dbReference type="GO" id="GO:0031083">
    <property type="term" value="C:BLOC-1 complex"/>
    <property type="evidence" value="ECO:0007669"/>
    <property type="project" value="InterPro"/>
</dbReference>
<keyword evidence="5" id="KW-1185">Reference proteome</keyword>
<proteinExistence type="inferred from homology"/>
<dbReference type="EMBL" id="JAULSO010000004">
    <property type="protein sequence ID" value="KAK3683458.1"/>
    <property type="molecule type" value="Genomic_DNA"/>
</dbReference>
<dbReference type="PANTHER" id="PTHR13073:SF0">
    <property type="entry name" value="BIOGENESIS OF LYSOSOME-RELATED ORGANELLES COMPLEX 1 SUBUNIT 1"/>
    <property type="match status" value="1"/>
</dbReference>
<reference evidence="4" key="2">
    <citation type="submission" date="2023-06" db="EMBL/GenBank/DDBJ databases">
        <authorList>
            <consortium name="Lawrence Berkeley National Laboratory"/>
            <person name="Haridas S."/>
            <person name="Hensen N."/>
            <person name="Bonometti L."/>
            <person name="Westerberg I."/>
            <person name="Brannstrom I.O."/>
            <person name="Guillou S."/>
            <person name="Cros-Aarteil S."/>
            <person name="Calhoun S."/>
            <person name="Kuo A."/>
            <person name="Mondo S."/>
            <person name="Pangilinan J."/>
            <person name="Riley R."/>
            <person name="Labutti K."/>
            <person name="Andreopoulos B."/>
            <person name="Lipzen A."/>
            <person name="Chen C."/>
            <person name="Yanf M."/>
            <person name="Daum C."/>
            <person name="Ng V."/>
            <person name="Clum A."/>
            <person name="Steindorff A."/>
            <person name="Ohm R."/>
            <person name="Martin F."/>
            <person name="Silar P."/>
            <person name="Natvig D."/>
            <person name="Lalanne C."/>
            <person name="Gautier V."/>
            <person name="Ament-Velasquez S.L."/>
            <person name="Kruys A."/>
            <person name="Hutchinson M.I."/>
            <person name="Powell A.J."/>
            <person name="Barry K."/>
            <person name="Miller A.N."/>
            <person name="Grigoriev I.V."/>
            <person name="Debuchy R."/>
            <person name="Gladieux P."/>
            <person name="Thoren M.H."/>
            <person name="Johannesson H."/>
        </authorList>
    </citation>
    <scope>NUCLEOTIDE SEQUENCE</scope>
    <source>
        <strain evidence="4">CBS 314.62</strain>
    </source>
</reference>